<evidence type="ECO:0000256" key="2">
    <source>
        <dbReference type="ARBA" id="ARBA00004275"/>
    </source>
</evidence>
<keyword evidence="6" id="KW-0496">Mitochondrion</keyword>
<dbReference type="GO" id="GO:0005739">
    <property type="term" value="C:mitochondrion"/>
    <property type="evidence" value="ECO:0007669"/>
    <property type="project" value="UniProtKB-SubCell"/>
</dbReference>
<dbReference type="PRINTS" id="PR00081">
    <property type="entry name" value="GDHRDH"/>
</dbReference>
<dbReference type="Pfam" id="PF00106">
    <property type="entry name" value="adh_short"/>
    <property type="match status" value="1"/>
</dbReference>
<reference evidence="9" key="1">
    <citation type="submission" date="2021-01" db="EMBL/GenBank/DDBJ databases">
        <authorList>
            <person name="Corre E."/>
            <person name="Pelletier E."/>
            <person name="Niang G."/>
            <person name="Scheremetjew M."/>
            <person name="Finn R."/>
            <person name="Kale V."/>
            <person name="Holt S."/>
            <person name="Cochrane G."/>
            <person name="Meng A."/>
            <person name="Brown T."/>
            <person name="Cohen L."/>
        </authorList>
    </citation>
    <scope>NUCLEOTIDE SEQUENCE</scope>
    <source>
        <strain evidence="9">GSBS06</strain>
    </source>
</reference>
<dbReference type="InterPro" id="IPR020904">
    <property type="entry name" value="Sc_DH/Rdtase_CS"/>
</dbReference>
<evidence type="ECO:0000313" key="9">
    <source>
        <dbReference type="EMBL" id="CAE0429638.1"/>
    </source>
</evidence>
<evidence type="ECO:0000256" key="4">
    <source>
        <dbReference type="ARBA" id="ARBA00022857"/>
    </source>
</evidence>
<dbReference type="NCBIfam" id="NF006133">
    <property type="entry name" value="PRK08278.1"/>
    <property type="match status" value="1"/>
</dbReference>
<gene>
    <name evidence="9" type="ORF">ASTO00021_LOCUS9</name>
</gene>
<name>A0A7S3PDX2_9STRA</name>
<dbReference type="SUPFAM" id="SSF51735">
    <property type="entry name" value="NAD(P)-binding Rossmann-fold domains"/>
    <property type="match status" value="1"/>
</dbReference>
<dbReference type="InterPro" id="IPR002347">
    <property type="entry name" value="SDR_fam"/>
</dbReference>
<comment type="subcellular location">
    <subcellularLocation>
        <location evidence="1">Mitochondrion</location>
    </subcellularLocation>
    <subcellularLocation>
        <location evidence="2">Peroxisome</location>
    </subcellularLocation>
</comment>
<proteinExistence type="inferred from homology"/>
<keyword evidence="4" id="KW-0521">NADP</keyword>
<keyword evidence="7" id="KW-0576">Peroxisome</keyword>
<dbReference type="PANTHER" id="PTHR42808">
    <property type="entry name" value="HYDROXYSTEROID DEHYDROGENASE-LIKE PROTEIN 2"/>
    <property type="match status" value="1"/>
</dbReference>
<sequence>MAEQEQFIPVDLSYKLDCFHDLTGRVAIITGGSRGIGRACALKLASLGCNIVIAAKSTEPKPNLPGTIYTVAEECIKLGVRAIGVKIDMRDGKSLERCAEETVKEFGRIDILINNASALWWQEILDTPEKRYDMIHSINARGTFLMTRACLPHMKKNNFGRVITMSPPIARKGFKGMTAYNISKMGMTMVAMGVAEEYAGQNITGNSLWPATVVESYASINFKLGDRSIWRKAEIIADAAVGIICEDGSFTGHMLIDDEYLRLTGLKDEDFVRYRCDPEVEPPRALASHEWGNEEQVIRRGSVTRLESDIEKSKGFAKL</sequence>
<dbReference type="FunFam" id="3.40.50.720:FF:000301">
    <property type="entry name" value="Hydroxysteroid dehydrogenase like 2"/>
    <property type="match status" value="1"/>
</dbReference>
<protein>
    <recommendedName>
        <fullName evidence="8">Hydroxysteroid dehydrogenase-like protein 2</fullName>
    </recommendedName>
</protein>
<accession>A0A7S3PDX2</accession>
<evidence type="ECO:0000256" key="6">
    <source>
        <dbReference type="ARBA" id="ARBA00023128"/>
    </source>
</evidence>
<evidence type="ECO:0000256" key="8">
    <source>
        <dbReference type="ARBA" id="ARBA00040243"/>
    </source>
</evidence>
<keyword evidence="5" id="KW-0560">Oxidoreductase</keyword>
<dbReference type="PROSITE" id="PS00061">
    <property type="entry name" value="ADH_SHORT"/>
    <property type="match status" value="1"/>
</dbReference>
<dbReference type="Gene3D" id="3.40.50.720">
    <property type="entry name" value="NAD(P)-binding Rossmann-like Domain"/>
    <property type="match status" value="1"/>
</dbReference>
<dbReference type="InterPro" id="IPR036291">
    <property type="entry name" value="NAD(P)-bd_dom_sf"/>
</dbReference>
<evidence type="ECO:0000256" key="5">
    <source>
        <dbReference type="ARBA" id="ARBA00023002"/>
    </source>
</evidence>
<evidence type="ECO:0000256" key="1">
    <source>
        <dbReference type="ARBA" id="ARBA00004173"/>
    </source>
</evidence>
<evidence type="ECO:0000256" key="7">
    <source>
        <dbReference type="ARBA" id="ARBA00023140"/>
    </source>
</evidence>
<dbReference type="AlphaFoldDB" id="A0A7S3PDX2"/>
<organism evidence="9">
    <name type="scientific">Aplanochytrium stocchinoi</name>
    <dbReference type="NCBI Taxonomy" id="215587"/>
    <lineage>
        <taxon>Eukaryota</taxon>
        <taxon>Sar</taxon>
        <taxon>Stramenopiles</taxon>
        <taxon>Bigyra</taxon>
        <taxon>Labyrinthulomycetes</taxon>
        <taxon>Thraustochytrida</taxon>
        <taxon>Thraustochytriidae</taxon>
        <taxon>Aplanochytrium</taxon>
    </lineage>
</organism>
<dbReference type="GO" id="GO:0016491">
    <property type="term" value="F:oxidoreductase activity"/>
    <property type="evidence" value="ECO:0007669"/>
    <property type="project" value="UniProtKB-KW"/>
</dbReference>
<evidence type="ECO:0000256" key="3">
    <source>
        <dbReference type="ARBA" id="ARBA00006484"/>
    </source>
</evidence>
<dbReference type="GO" id="GO:0005777">
    <property type="term" value="C:peroxisome"/>
    <property type="evidence" value="ECO:0007669"/>
    <property type="project" value="UniProtKB-SubCell"/>
</dbReference>
<dbReference type="InterPro" id="IPR051935">
    <property type="entry name" value="HSDL2"/>
</dbReference>
<comment type="similarity">
    <text evidence="3">Belongs to the short-chain dehydrogenases/reductases (SDR) family.</text>
</comment>
<dbReference type="PANTHER" id="PTHR42808:SF4">
    <property type="entry name" value="SHORT CHAIN DEHYDROGENASE"/>
    <property type="match status" value="1"/>
</dbReference>
<dbReference type="EMBL" id="HBIN01000016">
    <property type="protein sequence ID" value="CAE0429638.1"/>
    <property type="molecule type" value="Transcribed_RNA"/>
</dbReference>